<sequence>MNSALPTPLAMSQTKDTLVKHLNLSPQVYSMMATAQKEANKVYQWLTSEKRHLKKDRERHSPYEWSDIVEKSKDEAMLRIVQSGTAITSYYWNLATPTEECPNWIARWFLYHKFRYRDGRNKRTTRCNQGSSGKYERRSSDRTPKHSYHEDDISSEQSSPRYNYATTDTTLSKQKACVNQAERSSSPDLQDFVADFQEVESGTQNWNNFYTSSALYLISPVSTYAQVDDSTYPKTPKSYYDPVRDV</sequence>
<name>A0A3D8SQ39_9HELO</name>
<comment type="caution">
    <text evidence="2">The sequence shown here is derived from an EMBL/GenBank/DDBJ whole genome shotgun (WGS) entry which is preliminary data.</text>
</comment>
<dbReference type="AlphaFoldDB" id="A0A3D8SQ39"/>
<feature type="compositionally biased region" description="Basic and acidic residues" evidence="1">
    <location>
        <begin position="134"/>
        <end position="152"/>
    </location>
</feature>
<keyword evidence="3" id="KW-1185">Reference proteome</keyword>
<feature type="region of interest" description="Disordered" evidence="1">
    <location>
        <begin position="122"/>
        <end position="163"/>
    </location>
</feature>
<evidence type="ECO:0000313" key="2">
    <source>
        <dbReference type="EMBL" id="RDW88433.1"/>
    </source>
</evidence>
<dbReference type="Proteomes" id="UP000256645">
    <property type="component" value="Unassembled WGS sequence"/>
</dbReference>
<evidence type="ECO:0000256" key="1">
    <source>
        <dbReference type="SAM" id="MobiDB-lite"/>
    </source>
</evidence>
<reference evidence="2 3" key="1">
    <citation type="journal article" date="2018" name="IMA Fungus">
        <title>IMA Genome-F 9: Draft genome sequence of Annulohypoxylon stygium, Aspergillus mulundensis, Berkeleyomyces basicola (syn. Thielaviopsis basicola), Ceratocystis smalleyi, two Cercospora beticola strains, Coleophoma cylindrospora, Fusarium fracticaudum, Phialophora cf. hyalina, and Morchella septimelata.</title>
        <authorList>
            <person name="Wingfield B.D."/>
            <person name="Bills G.F."/>
            <person name="Dong Y."/>
            <person name="Huang W."/>
            <person name="Nel W.J."/>
            <person name="Swalarsk-Parry B.S."/>
            <person name="Vaghefi N."/>
            <person name="Wilken P.M."/>
            <person name="An Z."/>
            <person name="de Beer Z.W."/>
            <person name="De Vos L."/>
            <person name="Chen L."/>
            <person name="Duong T.A."/>
            <person name="Gao Y."/>
            <person name="Hammerbacher A."/>
            <person name="Kikkert J.R."/>
            <person name="Li Y."/>
            <person name="Li H."/>
            <person name="Li K."/>
            <person name="Li Q."/>
            <person name="Liu X."/>
            <person name="Ma X."/>
            <person name="Naidoo K."/>
            <person name="Pethybridge S.J."/>
            <person name="Sun J."/>
            <person name="Steenkamp E.T."/>
            <person name="van der Nest M.A."/>
            <person name="van Wyk S."/>
            <person name="Wingfield M.J."/>
            <person name="Xiong C."/>
            <person name="Yue Q."/>
            <person name="Zhang X."/>
        </authorList>
    </citation>
    <scope>NUCLEOTIDE SEQUENCE [LARGE SCALE GENOMIC DNA]</scope>
    <source>
        <strain evidence="2 3">BP6252</strain>
    </source>
</reference>
<dbReference type="EMBL" id="PDLM01000001">
    <property type="protein sequence ID" value="RDW88433.1"/>
    <property type="molecule type" value="Genomic_DNA"/>
</dbReference>
<accession>A0A3D8SQ39</accession>
<proteinExistence type="predicted"/>
<organism evidence="2 3">
    <name type="scientific">Coleophoma cylindrospora</name>
    <dbReference type="NCBI Taxonomy" id="1849047"/>
    <lineage>
        <taxon>Eukaryota</taxon>
        <taxon>Fungi</taxon>
        <taxon>Dikarya</taxon>
        <taxon>Ascomycota</taxon>
        <taxon>Pezizomycotina</taxon>
        <taxon>Leotiomycetes</taxon>
        <taxon>Helotiales</taxon>
        <taxon>Dermateaceae</taxon>
        <taxon>Coleophoma</taxon>
    </lineage>
</organism>
<protein>
    <submittedName>
        <fullName evidence="2">Uncharacterized protein</fullName>
    </submittedName>
</protein>
<gene>
    <name evidence="2" type="ORF">BP6252_00465</name>
</gene>
<dbReference type="OrthoDB" id="4502478at2759"/>
<evidence type="ECO:0000313" key="3">
    <source>
        <dbReference type="Proteomes" id="UP000256645"/>
    </source>
</evidence>